<dbReference type="InterPro" id="IPR017441">
    <property type="entry name" value="Protein_kinase_ATP_BS"/>
</dbReference>
<dbReference type="InterPro" id="IPR011009">
    <property type="entry name" value="Kinase-like_dom_sf"/>
</dbReference>
<dbReference type="FunFam" id="1.10.510.10:FF:000003">
    <property type="entry name" value="TRAF2 and NCK-interacting protein kinase isoform 4"/>
    <property type="match status" value="1"/>
</dbReference>
<dbReference type="SMART" id="SM00220">
    <property type="entry name" value="S_TKc"/>
    <property type="match status" value="1"/>
</dbReference>
<dbReference type="PANTHER" id="PTHR47096">
    <property type="entry name" value="MISSHAPEN LIKE KINASE 1"/>
    <property type="match status" value="1"/>
</dbReference>
<feature type="compositionally biased region" description="Polar residues" evidence="11">
    <location>
        <begin position="841"/>
        <end position="855"/>
    </location>
</feature>
<dbReference type="InterPro" id="IPR051700">
    <property type="entry name" value="STE20_Ser-Thr_kinase"/>
</dbReference>
<proteinExistence type="inferred from homology"/>
<keyword evidence="6 13" id="KW-0418">Kinase</keyword>
<evidence type="ECO:0000313" key="14">
    <source>
        <dbReference type="Proteomes" id="UP000646548"/>
    </source>
</evidence>
<evidence type="ECO:0000256" key="2">
    <source>
        <dbReference type="ARBA" id="ARBA00012513"/>
    </source>
</evidence>
<comment type="catalytic activity">
    <reaction evidence="8">
        <text>L-threonyl-[protein] + ATP = O-phospho-L-threonyl-[protein] + ADP + H(+)</text>
        <dbReference type="Rhea" id="RHEA:46608"/>
        <dbReference type="Rhea" id="RHEA-COMP:11060"/>
        <dbReference type="Rhea" id="RHEA-COMP:11605"/>
        <dbReference type="ChEBI" id="CHEBI:15378"/>
        <dbReference type="ChEBI" id="CHEBI:30013"/>
        <dbReference type="ChEBI" id="CHEBI:30616"/>
        <dbReference type="ChEBI" id="CHEBI:61977"/>
        <dbReference type="ChEBI" id="CHEBI:456216"/>
        <dbReference type="EC" id="2.7.11.1"/>
    </reaction>
</comment>
<evidence type="ECO:0000256" key="4">
    <source>
        <dbReference type="ARBA" id="ARBA00022679"/>
    </source>
</evidence>
<evidence type="ECO:0000259" key="12">
    <source>
        <dbReference type="PROSITE" id="PS50011"/>
    </source>
</evidence>
<keyword evidence="4" id="KW-0808">Transferase</keyword>
<evidence type="ECO:0000256" key="11">
    <source>
        <dbReference type="SAM" id="MobiDB-lite"/>
    </source>
</evidence>
<comment type="catalytic activity">
    <reaction evidence="9">
        <text>L-seryl-[protein] + ATP = O-phospho-L-seryl-[protein] + ADP + H(+)</text>
        <dbReference type="Rhea" id="RHEA:17989"/>
        <dbReference type="Rhea" id="RHEA-COMP:9863"/>
        <dbReference type="Rhea" id="RHEA-COMP:11604"/>
        <dbReference type="ChEBI" id="CHEBI:15378"/>
        <dbReference type="ChEBI" id="CHEBI:29999"/>
        <dbReference type="ChEBI" id="CHEBI:30616"/>
        <dbReference type="ChEBI" id="CHEBI:83421"/>
        <dbReference type="ChEBI" id="CHEBI:456216"/>
        <dbReference type="EC" id="2.7.11.1"/>
    </reaction>
</comment>
<organism evidence="13 14">
    <name type="scientific">Oryzias melastigma</name>
    <name type="common">Marine medaka</name>
    <dbReference type="NCBI Taxonomy" id="30732"/>
    <lineage>
        <taxon>Eukaryota</taxon>
        <taxon>Metazoa</taxon>
        <taxon>Chordata</taxon>
        <taxon>Craniata</taxon>
        <taxon>Vertebrata</taxon>
        <taxon>Euteleostomi</taxon>
        <taxon>Actinopterygii</taxon>
        <taxon>Neopterygii</taxon>
        <taxon>Teleostei</taxon>
        <taxon>Neoteleostei</taxon>
        <taxon>Acanthomorphata</taxon>
        <taxon>Ovalentaria</taxon>
        <taxon>Atherinomorphae</taxon>
        <taxon>Beloniformes</taxon>
        <taxon>Adrianichthyidae</taxon>
        <taxon>Oryziinae</taxon>
        <taxon>Oryzias</taxon>
    </lineage>
</organism>
<feature type="domain" description="Protein kinase" evidence="12">
    <location>
        <begin position="25"/>
        <end position="289"/>
    </location>
</feature>
<evidence type="ECO:0000256" key="9">
    <source>
        <dbReference type="ARBA" id="ARBA00048679"/>
    </source>
</evidence>
<evidence type="ECO:0000256" key="3">
    <source>
        <dbReference type="ARBA" id="ARBA00022527"/>
    </source>
</evidence>
<dbReference type="InterPro" id="IPR008271">
    <property type="entry name" value="Ser/Thr_kinase_AS"/>
</dbReference>
<accession>A0A834BNA6</accession>
<dbReference type="Gene3D" id="3.30.200.20">
    <property type="entry name" value="Phosphorylase Kinase, domain 1"/>
    <property type="match status" value="1"/>
</dbReference>
<feature type="compositionally biased region" description="Basic and acidic residues" evidence="11">
    <location>
        <begin position="568"/>
        <end position="604"/>
    </location>
</feature>
<feature type="binding site" evidence="10">
    <location>
        <position position="54"/>
    </location>
    <ligand>
        <name>ATP</name>
        <dbReference type="ChEBI" id="CHEBI:30616"/>
    </ligand>
</feature>
<feature type="region of interest" description="Disordered" evidence="11">
    <location>
        <begin position="841"/>
        <end position="883"/>
    </location>
</feature>
<dbReference type="PANTHER" id="PTHR47096:SF1">
    <property type="entry name" value="MISSHAPEN LIKE KINASE 1"/>
    <property type="match status" value="1"/>
</dbReference>
<evidence type="ECO:0000256" key="5">
    <source>
        <dbReference type="ARBA" id="ARBA00022741"/>
    </source>
</evidence>
<comment type="caution">
    <text evidence="13">The sequence shown here is derived from an EMBL/GenBank/DDBJ whole genome shotgun (WGS) entry which is preliminary data.</text>
</comment>
<feature type="region of interest" description="Disordered" evidence="11">
    <location>
        <begin position="437"/>
        <end position="460"/>
    </location>
</feature>
<dbReference type="GO" id="GO:0004674">
    <property type="term" value="F:protein serine/threonine kinase activity"/>
    <property type="evidence" value="ECO:0007669"/>
    <property type="project" value="UniProtKB-KW"/>
</dbReference>
<dbReference type="SUPFAM" id="SSF56112">
    <property type="entry name" value="Protein kinase-like (PK-like)"/>
    <property type="match status" value="1"/>
</dbReference>
<feature type="region of interest" description="Disordered" evidence="11">
    <location>
        <begin position="304"/>
        <end position="344"/>
    </location>
</feature>
<feature type="compositionally biased region" description="Polar residues" evidence="11">
    <location>
        <begin position="920"/>
        <end position="938"/>
    </location>
</feature>
<dbReference type="Gene3D" id="1.10.510.10">
    <property type="entry name" value="Transferase(Phosphotransferase) domain 1"/>
    <property type="match status" value="1"/>
</dbReference>
<evidence type="ECO:0000256" key="6">
    <source>
        <dbReference type="ARBA" id="ARBA00022777"/>
    </source>
</evidence>
<dbReference type="Proteomes" id="UP000646548">
    <property type="component" value="Unassembled WGS sequence"/>
</dbReference>
<evidence type="ECO:0000256" key="8">
    <source>
        <dbReference type="ARBA" id="ARBA00047899"/>
    </source>
</evidence>
<protein>
    <recommendedName>
        <fullName evidence="2">non-specific serine/threonine protein kinase</fullName>
        <ecNumber evidence="2">2.7.11.1</ecNumber>
    </recommendedName>
</protein>
<feature type="compositionally biased region" description="Polar residues" evidence="11">
    <location>
        <begin position="513"/>
        <end position="560"/>
    </location>
</feature>
<feature type="compositionally biased region" description="Acidic residues" evidence="11">
    <location>
        <begin position="317"/>
        <end position="332"/>
    </location>
</feature>
<dbReference type="InterPro" id="IPR000719">
    <property type="entry name" value="Prot_kinase_dom"/>
</dbReference>
<evidence type="ECO:0000256" key="7">
    <source>
        <dbReference type="ARBA" id="ARBA00022840"/>
    </source>
</evidence>
<dbReference type="GO" id="GO:0005829">
    <property type="term" value="C:cytosol"/>
    <property type="evidence" value="ECO:0007669"/>
    <property type="project" value="TreeGrafter"/>
</dbReference>
<dbReference type="PROSITE" id="PS00107">
    <property type="entry name" value="PROTEIN_KINASE_ATP"/>
    <property type="match status" value="1"/>
</dbReference>
<dbReference type="PROSITE" id="PS50011">
    <property type="entry name" value="PROTEIN_KINASE_DOM"/>
    <property type="match status" value="1"/>
</dbReference>
<sequence length="938" mass="106780">MASDSPARSLNEIDLSALRDPAGIFEVVELVGNGTYGQVYKGRHVKTGQLAAIKVMDVTGDEEEEIKAEINMLKKYSHNRNIATYYGAFIKKNPPGMDDQLWLVMEFCGAGSVTDLIKNTKGNSLKEEWTSYICREILRGLAHLHQHKVIHRDIKGQNVLLTENAEVKLVDFGVSAQLDRTVGKRNTFIGTPYWMAPEVIACDENPDATYDFKSDVWSLGITAIEMAEGAPPLCDMHPMRALFLIPRNPAPRLKSKKWSRKLQSFIEFCLVKNPGQRPNTEELSKHPFIRELTNDRQVRNQLKDHIDRTKKRRGERDETEYEYSGSEEEDEGRDVGEPSSIINVPGESTLRRDFLRLQLVNRERSEVQRRQQMEQQQNDERQRIVLNERQKRIEAGKEQRKQLEEQQRRLEIKAQQERLMRMRFDEVERLRKEEERREAAQRQQEYKRKQFEEQRQAERLQRQLQTERAYLVSLAERQQESRQQEKKQLYHYKDHVNPNDKPAWAKEVPQQHAHGNQPRSHLQQQNLFKQPSPAANPQNQSKANDPRRTPSNASQISPTKLPQIRISGEQEKALDQRSKQELYHVRGNKDKNQRGRSPEQREFVGRGAGKAPDKAHRDSQGSAAAKPNPQGASNQKVNPRFVIMSDPSQGPTSQFQVPESHLGQVQAFQSESKQSLMPVVKPVSLHSRPKSHSPCRRIDVDVEPEYRTNWSSGLKPSLSHNNIFLRADSESFEESDPLSKSYPANGQYINLPRQRNSYSPASSSGNILRVPSNNHLLSPPLLMYGGDIGVNKKSIKSSNSLCDLTDTAPGNILKQAFDKIGRKLRRSSDVPRPTFLATPVSRQGFSLENSPQGSPLYSPPSPELRSSRHLSPTFSPDNDGPYINGRWSPTFAPTLKPGQDFFMHSSASNAPRCSPHGSPYGSQAQITITSSGPLWPQN</sequence>
<dbReference type="EMBL" id="WKFB01001250">
    <property type="protein sequence ID" value="KAF6714430.1"/>
    <property type="molecule type" value="Genomic_DNA"/>
</dbReference>
<keyword evidence="7 10" id="KW-0067">ATP-binding</keyword>
<dbReference type="FunFam" id="3.30.200.20:FF:000006">
    <property type="entry name" value="TRAF2 and NCK-interacting protein kinase isoform 4"/>
    <property type="match status" value="1"/>
</dbReference>
<evidence type="ECO:0000256" key="1">
    <source>
        <dbReference type="ARBA" id="ARBA00008874"/>
    </source>
</evidence>
<reference evidence="13" key="1">
    <citation type="journal article" name="BMC Genomics">
        <title>Long-read sequencing and de novo genome assembly of marine medaka (Oryzias melastigma).</title>
        <authorList>
            <person name="Liang P."/>
            <person name="Saqib H.S.A."/>
            <person name="Ni X."/>
            <person name="Shen Y."/>
        </authorList>
    </citation>
    <scope>NUCLEOTIDE SEQUENCE</scope>
    <source>
        <strain evidence="13">Bigg-433</strain>
    </source>
</reference>
<name>A0A834BNA6_ORYME</name>
<comment type="similarity">
    <text evidence="1">Belongs to the protein kinase superfamily. STE Ser/Thr protein kinase family. STE20 subfamily.</text>
</comment>
<feature type="region of interest" description="Disordered" evidence="11">
    <location>
        <begin position="906"/>
        <end position="938"/>
    </location>
</feature>
<dbReference type="AlphaFoldDB" id="A0A834BNA6"/>
<dbReference type="EC" id="2.7.11.1" evidence="2"/>
<keyword evidence="3" id="KW-0723">Serine/threonine-protein kinase</keyword>
<feature type="compositionally biased region" description="Basic and acidic residues" evidence="11">
    <location>
        <begin position="477"/>
        <end position="498"/>
    </location>
</feature>
<dbReference type="GO" id="GO:0005524">
    <property type="term" value="F:ATP binding"/>
    <property type="evidence" value="ECO:0007669"/>
    <property type="project" value="UniProtKB-UniRule"/>
</dbReference>
<evidence type="ECO:0000256" key="10">
    <source>
        <dbReference type="PROSITE-ProRule" id="PRU10141"/>
    </source>
</evidence>
<feature type="region of interest" description="Disordered" evidence="11">
    <location>
        <begin position="475"/>
        <end position="635"/>
    </location>
</feature>
<keyword evidence="5 10" id="KW-0547">Nucleotide-binding</keyword>
<gene>
    <name evidence="13" type="ORF">FQA47_015223</name>
</gene>
<dbReference type="PROSITE" id="PS00108">
    <property type="entry name" value="PROTEIN_KINASE_ST"/>
    <property type="match status" value="1"/>
</dbReference>
<dbReference type="Pfam" id="PF00069">
    <property type="entry name" value="Pkinase"/>
    <property type="match status" value="1"/>
</dbReference>
<evidence type="ECO:0000313" key="13">
    <source>
        <dbReference type="EMBL" id="KAF6714430.1"/>
    </source>
</evidence>